<dbReference type="Proteomes" id="UP000249354">
    <property type="component" value="Unassembled WGS sequence"/>
</dbReference>
<feature type="compositionally biased region" description="Low complexity" evidence="2">
    <location>
        <begin position="10"/>
        <end position="25"/>
    </location>
</feature>
<dbReference type="InterPro" id="IPR050922">
    <property type="entry name" value="LytR/CpsA/Psr_CW_biosynth"/>
</dbReference>
<dbReference type="Pfam" id="PF03816">
    <property type="entry name" value="LytR_cpsA_psr"/>
    <property type="match status" value="1"/>
</dbReference>
<dbReference type="EMBL" id="QBMC01000144">
    <property type="protein sequence ID" value="PZO12617.1"/>
    <property type="molecule type" value="Genomic_DNA"/>
</dbReference>
<dbReference type="InterPro" id="IPR027381">
    <property type="entry name" value="LytR/CpsA/Psr_C"/>
</dbReference>
<sequence>MTIQPNDPEATVSDDPSSSTSAQSPLKQPENGSVANTPTSGSSQPSLPKVPSVSGALVVSQTTHRKQLAVLTKRVRKPAKGSFQAIAKLPKLVRKTIWGAIFGATALAASGLGAIAVLTFPLPQKVAGETVAPPLADLLRTGFQYQVSRPVNILIMGLDEAHDIEGATPDDLVGRTDTMLLVRVNPEEGEVNVMSIPRDTRVEIPGYGIDKINEANVEGGAELAAQTVMHNFDNVEIDRFVRVSTNAFKEIVDLVGGVEVLVPKEMKYEDKTQGLEINLQPGLQNLDGDGAEQFARFRQDTYGDIGRVQRQQVLLKALRQRMTNPLVVTKLPQIVQVLQQHIDTNLSAEEMMALAGFGLKLDAKALHMVMLPGDFSDPEEYGASYWLADRAATSDLIRTYFDAQSAELVADVNGVNYYEPPSSRTVNGLRIAVQNATEDQYASYSMAEYLRDQGFDNVYVVQDWADANRNTSVVAQRGDLGSAQAVQSALKMGQVVSDSTGDIESDITIRVGEDWLMQVDPTWQRLPYDGPR</sequence>
<dbReference type="InterPro" id="IPR004474">
    <property type="entry name" value="LytR_CpsA_psr"/>
</dbReference>
<evidence type="ECO:0000256" key="3">
    <source>
        <dbReference type="SAM" id="Phobius"/>
    </source>
</evidence>
<feature type="domain" description="Rhodanese" evidence="4">
    <location>
        <begin position="443"/>
        <end position="473"/>
    </location>
</feature>
<feature type="transmembrane region" description="Helical" evidence="3">
    <location>
        <begin position="97"/>
        <end position="120"/>
    </location>
</feature>
<reference evidence="6" key="1">
    <citation type="submission" date="2018-04" db="EMBL/GenBank/DDBJ databases">
        <authorList>
            <person name="Cornet L."/>
        </authorList>
    </citation>
    <scope>NUCLEOTIDE SEQUENCE [LARGE SCALE GENOMIC DNA]</scope>
</reference>
<evidence type="ECO:0000256" key="1">
    <source>
        <dbReference type="ARBA" id="ARBA00006068"/>
    </source>
</evidence>
<feature type="compositionally biased region" description="Polar residues" evidence="2">
    <location>
        <begin position="30"/>
        <end position="46"/>
    </location>
</feature>
<feature type="region of interest" description="Disordered" evidence="2">
    <location>
        <begin position="1"/>
        <end position="51"/>
    </location>
</feature>
<organism evidence="5 6">
    <name type="scientific">Leptolyngbya foveolarum</name>
    <dbReference type="NCBI Taxonomy" id="47253"/>
    <lineage>
        <taxon>Bacteria</taxon>
        <taxon>Bacillati</taxon>
        <taxon>Cyanobacteriota</taxon>
        <taxon>Cyanophyceae</taxon>
        <taxon>Leptolyngbyales</taxon>
        <taxon>Leptolyngbyaceae</taxon>
        <taxon>Leptolyngbya group</taxon>
        <taxon>Leptolyngbya</taxon>
    </lineage>
</organism>
<comment type="similarity">
    <text evidence="1">Belongs to the LytR/CpsA/Psr (LCP) family.</text>
</comment>
<dbReference type="InterPro" id="IPR001763">
    <property type="entry name" value="Rhodanese-like_dom"/>
</dbReference>
<dbReference type="PANTHER" id="PTHR33392">
    <property type="entry name" value="POLYISOPRENYL-TEICHOIC ACID--PEPTIDOGLYCAN TEICHOIC ACID TRANSFERASE TAGU"/>
    <property type="match status" value="1"/>
</dbReference>
<keyword evidence="3" id="KW-0812">Transmembrane</keyword>
<dbReference type="PROSITE" id="PS50206">
    <property type="entry name" value="RHODANESE_3"/>
    <property type="match status" value="1"/>
</dbReference>
<evidence type="ECO:0000259" key="4">
    <source>
        <dbReference type="PROSITE" id="PS50206"/>
    </source>
</evidence>
<evidence type="ECO:0000313" key="6">
    <source>
        <dbReference type="Proteomes" id="UP000249354"/>
    </source>
</evidence>
<proteinExistence type="inferred from homology"/>
<evidence type="ECO:0000256" key="2">
    <source>
        <dbReference type="SAM" id="MobiDB-lite"/>
    </source>
</evidence>
<dbReference type="Gene3D" id="3.40.630.190">
    <property type="entry name" value="LCP protein"/>
    <property type="match status" value="1"/>
</dbReference>
<gene>
    <name evidence="5" type="ORF">DCF25_17320</name>
</gene>
<keyword evidence="3" id="KW-0472">Membrane</keyword>
<name>A0A2W4U0A4_9CYAN</name>
<dbReference type="AlphaFoldDB" id="A0A2W4U0A4"/>
<keyword evidence="3" id="KW-1133">Transmembrane helix</keyword>
<protein>
    <submittedName>
        <fullName evidence="5">LytR family transcriptional regulator</fullName>
    </submittedName>
</protein>
<evidence type="ECO:0000313" key="5">
    <source>
        <dbReference type="EMBL" id="PZO12617.1"/>
    </source>
</evidence>
<dbReference type="NCBIfam" id="TIGR00350">
    <property type="entry name" value="lytR_cpsA_psr"/>
    <property type="match status" value="1"/>
</dbReference>
<dbReference type="PANTHER" id="PTHR33392:SF6">
    <property type="entry name" value="POLYISOPRENYL-TEICHOIC ACID--PEPTIDOGLYCAN TEICHOIC ACID TRANSFERASE TAGU"/>
    <property type="match status" value="1"/>
</dbReference>
<reference evidence="5 6" key="2">
    <citation type="submission" date="2018-06" db="EMBL/GenBank/DDBJ databases">
        <title>Metagenomic assembly of (sub)arctic Cyanobacteria and their associated microbiome from non-axenic cultures.</title>
        <authorList>
            <person name="Baurain D."/>
        </authorList>
    </citation>
    <scope>NUCLEOTIDE SEQUENCE [LARGE SCALE GENOMIC DNA]</scope>
    <source>
        <strain evidence="5">ULC129bin1</strain>
    </source>
</reference>
<accession>A0A2W4U0A4</accession>
<dbReference type="Pfam" id="PF13399">
    <property type="entry name" value="LytR_C"/>
    <property type="match status" value="1"/>
</dbReference>
<comment type="caution">
    <text evidence="5">The sequence shown here is derived from an EMBL/GenBank/DDBJ whole genome shotgun (WGS) entry which is preliminary data.</text>
</comment>